<protein>
    <submittedName>
        <fullName evidence="1">Uncharacterized protein</fullName>
    </submittedName>
</protein>
<keyword evidence="2" id="KW-1185">Reference proteome</keyword>
<name>A0A1G7FBP6_9FLAO</name>
<organism evidence="1 2">
    <name type="scientific">Riemerella columbipharyngis</name>
    <dbReference type="NCBI Taxonomy" id="1071918"/>
    <lineage>
        <taxon>Bacteria</taxon>
        <taxon>Pseudomonadati</taxon>
        <taxon>Bacteroidota</taxon>
        <taxon>Flavobacteriia</taxon>
        <taxon>Flavobacteriales</taxon>
        <taxon>Weeksellaceae</taxon>
        <taxon>Riemerella</taxon>
    </lineage>
</organism>
<dbReference type="AlphaFoldDB" id="A0A1G7FBP6"/>
<dbReference type="Proteomes" id="UP000198517">
    <property type="component" value="Unassembled WGS sequence"/>
</dbReference>
<dbReference type="STRING" id="1071918.SAMN05421544_12130"/>
<evidence type="ECO:0000313" key="2">
    <source>
        <dbReference type="Proteomes" id="UP000198517"/>
    </source>
</evidence>
<dbReference type="EMBL" id="FNAS01000021">
    <property type="protein sequence ID" value="SDE73409.1"/>
    <property type="molecule type" value="Genomic_DNA"/>
</dbReference>
<reference evidence="1 2" key="1">
    <citation type="submission" date="2016-10" db="EMBL/GenBank/DDBJ databases">
        <authorList>
            <person name="de Groot N.N."/>
        </authorList>
    </citation>
    <scope>NUCLEOTIDE SEQUENCE [LARGE SCALE GENOMIC DNA]</scope>
    <source>
        <strain evidence="1 2">DSM 24015</strain>
    </source>
</reference>
<sequence>MNLEIFPPTEQELEEMIYNLTRKLEDERYRDEWEEIAEALEEKEQQLKEITIKNNTI</sequence>
<accession>A0A1G7FBP6</accession>
<evidence type="ECO:0000313" key="1">
    <source>
        <dbReference type="EMBL" id="SDE73409.1"/>
    </source>
</evidence>
<gene>
    <name evidence="1" type="ORF">SAMN05421544_12130</name>
</gene>
<dbReference type="RefSeq" id="WP_176763298.1">
    <property type="nucleotide sequence ID" value="NZ_FNAS01000021.1"/>
</dbReference>
<proteinExistence type="predicted"/>